<organism evidence="4 5">
    <name type="scientific">Denitrobacterium detoxificans</name>
    <dbReference type="NCBI Taxonomy" id="79604"/>
    <lineage>
        <taxon>Bacteria</taxon>
        <taxon>Bacillati</taxon>
        <taxon>Actinomycetota</taxon>
        <taxon>Coriobacteriia</taxon>
        <taxon>Eggerthellales</taxon>
        <taxon>Eggerthellaceae</taxon>
        <taxon>Denitrobacterium</taxon>
    </lineage>
</organism>
<evidence type="ECO:0000313" key="5">
    <source>
        <dbReference type="Proteomes" id="UP000182975"/>
    </source>
</evidence>
<dbReference type="InterPro" id="IPR042229">
    <property type="entry name" value="Listeria/Bacterioides_rpt_sf"/>
</dbReference>
<dbReference type="Pfam" id="PF03415">
    <property type="entry name" value="Peptidase_C11"/>
    <property type="match status" value="1"/>
</dbReference>
<dbReference type="Gene3D" id="2.60.40.4270">
    <property type="entry name" value="Listeria-Bacteroides repeat domain"/>
    <property type="match status" value="1"/>
</dbReference>
<name>A0A172RYD8_9ACTN</name>
<dbReference type="PANTHER" id="PTHR37835">
    <property type="entry name" value="ALPHA-CLOSTRIPAIN"/>
    <property type="match status" value="1"/>
</dbReference>
<dbReference type="PROSITE" id="PS51318">
    <property type="entry name" value="TAT"/>
    <property type="match status" value="1"/>
</dbReference>
<evidence type="ECO:0000256" key="2">
    <source>
        <dbReference type="SAM" id="Phobius"/>
    </source>
</evidence>
<sequence>MNSLNGAVARRFLLALGIMLAMAAVMLGIAISPTAFAEDGDPAATEEPAPDDSGLVATEDPSPGDGSKPFRTIMIYLDGASSEENNPVCSAMLKEYMASKFDRSDFRIIVMTGGSLKWHLDANYLRDKDGNAGTLTEISSEYNQIWEVYGATDDAEGYLRLLDGDGVSGDGANAKTSAEELMSDPDTLQQFINYAYSVAPAGKYDLVLNDHGSGPGRGYGYDDHDTESPDVGLSLLELRQAISGSEVVQDVGKFDFINFDCCLLGNFETALALEDYTDYFLGSADVDPMPTVDYTAVFDFLATDPDMDAWVLGCKLVDLFVDYYDENTSAISIGPSETYCVVNTDKLKQSGIVDKLLAIARQMRAEATAGSFYDEICVPKDSYRFGYTNLQDFATVMEQLGIGLYESDWEEPGFLNAYTQSALEIQNILHDEDVVYSRHTQRSNKTHAFFGRDDDGSITARATKSPTSGLSIFSFANPSNGDVSYEVAFYAEAMEELSGAYGEGSTEKELFETYMQAILDYELICNTGVAVSNLVEDGCDPNEIDYDKVHAYLQSQKSGESKRGWEYISKAFDASDRDVEAWLGGIIEIQREEVLNHDKVSLKTESHDGTDYYRLDVADTPKRVIDVPVLTVTANREDEVFNKPTRTFYGTRMASDGEESAGDYMSATDSSYQIPKFDGQWYAVQDADGGVYLASDASDHSVYANFYSMDGKSMGAGELLFDADGNADSIYLYGNTIPISLDTFEEMVTVALCNDPSYGGETVLGSFVLEGKNAKLVKDSCSNLGIDDVELTLAISDMYDARHEVKPELTFDPAGGQWEDGTNAIKKYETTLESSFDIIDAPTREGYTFVCWQGSEYQPGENYLADSDHTFTALWEKNPENDPGTTDPEHSDDADNQDSDNQGETDRGKSSIIPSLGDLLNLMYLLLVSAALGGAIAVAAKNRKRN</sequence>
<keyword evidence="2" id="KW-0472">Membrane</keyword>
<feature type="region of interest" description="Disordered" evidence="1">
    <location>
        <begin position="39"/>
        <end position="68"/>
    </location>
</feature>
<dbReference type="PANTHER" id="PTHR37835:SF1">
    <property type="entry name" value="ALPHA-CLOSTRIPAIN"/>
    <property type="match status" value="1"/>
</dbReference>
<evidence type="ECO:0000256" key="1">
    <source>
        <dbReference type="SAM" id="MobiDB-lite"/>
    </source>
</evidence>
<dbReference type="Gene3D" id="3.40.50.11970">
    <property type="match status" value="1"/>
</dbReference>
<reference evidence="5" key="1">
    <citation type="submission" date="2016-10" db="EMBL/GenBank/DDBJ databases">
        <authorList>
            <person name="Varghese N."/>
        </authorList>
    </citation>
    <scope>NUCLEOTIDE SEQUENCE [LARGE SCALE GENOMIC DNA]</scope>
    <source>
        <strain evidence="5">DSM 21843</strain>
    </source>
</reference>
<dbReference type="InterPro" id="IPR006311">
    <property type="entry name" value="TAT_signal"/>
</dbReference>
<feature type="region of interest" description="Disordered" evidence="1">
    <location>
        <begin position="875"/>
        <end position="911"/>
    </location>
</feature>
<dbReference type="KEGG" id="ddt:AAY81_05700"/>
<evidence type="ECO:0000256" key="3">
    <source>
        <dbReference type="SAM" id="SignalP"/>
    </source>
</evidence>
<dbReference type="Proteomes" id="UP000182975">
    <property type="component" value="Unassembled WGS sequence"/>
</dbReference>
<feature type="transmembrane region" description="Helical" evidence="2">
    <location>
        <begin position="919"/>
        <end position="940"/>
    </location>
</feature>
<proteinExistence type="predicted"/>
<keyword evidence="2" id="KW-0812">Transmembrane</keyword>
<dbReference type="AlphaFoldDB" id="A0A172RYD8"/>
<dbReference type="STRING" id="79604.AAY81_05700"/>
<keyword evidence="5" id="KW-1185">Reference proteome</keyword>
<dbReference type="InterPro" id="IPR005077">
    <property type="entry name" value="Peptidase_C11"/>
</dbReference>
<feature type="chain" id="PRO_5010452198" evidence="3">
    <location>
        <begin position="38"/>
        <end position="946"/>
    </location>
</feature>
<evidence type="ECO:0000313" key="4">
    <source>
        <dbReference type="EMBL" id="SEO87401.1"/>
    </source>
</evidence>
<keyword evidence="3" id="KW-0732">Signal</keyword>
<keyword evidence="2" id="KW-1133">Transmembrane helix</keyword>
<accession>A0A172RYD8</accession>
<dbReference type="RefSeq" id="WP_066662476.1">
    <property type="nucleotide sequence ID" value="NZ_CP011402.1"/>
</dbReference>
<protein>
    <submittedName>
        <fullName evidence="4">Listeria/Bacterioides repeat-containing protein</fullName>
    </submittedName>
</protein>
<dbReference type="EMBL" id="FOEC01000009">
    <property type="protein sequence ID" value="SEO87401.1"/>
    <property type="molecule type" value="Genomic_DNA"/>
</dbReference>
<gene>
    <name evidence="4" type="ORF">SAMN02910314_01456</name>
</gene>
<feature type="signal peptide" evidence="3">
    <location>
        <begin position="1"/>
        <end position="37"/>
    </location>
</feature>
<feature type="compositionally biased region" description="Acidic residues" evidence="1">
    <location>
        <begin position="894"/>
        <end position="903"/>
    </location>
</feature>